<name>A0A5E7VRM1_PSEFL</name>
<evidence type="ECO:0000313" key="1">
    <source>
        <dbReference type="EMBL" id="VVQ25449.1"/>
    </source>
</evidence>
<proteinExistence type="predicted"/>
<gene>
    <name evidence="1" type="ORF">PS928_06036</name>
</gene>
<dbReference type="AlphaFoldDB" id="A0A5E7VRM1"/>
<evidence type="ECO:0000313" key="2">
    <source>
        <dbReference type="Proteomes" id="UP000381378"/>
    </source>
</evidence>
<organism evidence="1 2">
    <name type="scientific">Pseudomonas fluorescens</name>
    <dbReference type="NCBI Taxonomy" id="294"/>
    <lineage>
        <taxon>Bacteria</taxon>
        <taxon>Pseudomonadati</taxon>
        <taxon>Pseudomonadota</taxon>
        <taxon>Gammaproteobacteria</taxon>
        <taxon>Pseudomonadales</taxon>
        <taxon>Pseudomonadaceae</taxon>
        <taxon>Pseudomonas</taxon>
    </lineage>
</organism>
<sequence length="41" mass="4586">MARAAGASATTVHKLWAANDLKPHLTRTFKVSNDPQFEEKF</sequence>
<dbReference type="Proteomes" id="UP000381378">
    <property type="component" value="Unassembled WGS sequence"/>
</dbReference>
<accession>A0A5E7VRM1</accession>
<protein>
    <submittedName>
        <fullName evidence="1">Uncharacterized protein</fullName>
    </submittedName>
</protein>
<reference evidence="1 2" key="1">
    <citation type="submission" date="2019-09" db="EMBL/GenBank/DDBJ databases">
        <authorList>
            <person name="Chandra G."/>
            <person name="Truman W A."/>
        </authorList>
    </citation>
    <scope>NUCLEOTIDE SEQUENCE [LARGE SCALE GENOMIC DNA]</scope>
    <source>
        <strain evidence="1">PS928</strain>
    </source>
</reference>
<dbReference type="EMBL" id="CABVJF010000034">
    <property type="protein sequence ID" value="VVQ25449.1"/>
    <property type="molecule type" value="Genomic_DNA"/>
</dbReference>